<evidence type="ECO:0000313" key="1">
    <source>
        <dbReference type="EMBL" id="QLY78484.1"/>
    </source>
</evidence>
<dbReference type="KEGG" id="cint:HZF06_15495"/>
<gene>
    <name evidence="1" type="ORF">HZF06_15495</name>
</gene>
<organism evidence="1 2">
    <name type="scientific">Clostridium intestinale</name>
    <dbReference type="NCBI Taxonomy" id="36845"/>
    <lineage>
        <taxon>Bacteria</taxon>
        <taxon>Bacillati</taxon>
        <taxon>Bacillota</taxon>
        <taxon>Clostridia</taxon>
        <taxon>Eubacteriales</taxon>
        <taxon>Clostridiaceae</taxon>
        <taxon>Clostridium</taxon>
    </lineage>
</organism>
<dbReference type="EMBL" id="CP059378">
    <property type="protein sequence ID" value="QLY78484.1"/>
    <property type="molecule type" value="Genomic_DNA"/>
</dbReference>
<name>A0A7D7ABI1_9CLOT</name>
<dbReference type="RefSeq" id="WP_181600833.1">
    <property type="nucleotide sequence ID" value="NZ_CP059378.1"/>
</dbReference>
<dbReference type="Proteomes" id="UP000512286">
    <property type="component" value="Chromosome"/>
</dbReference>
<evidence type="ECO:0008006" key="3">
    <source>
        <dbReference type="Google" id="ProtNLM"/>
    </source>
</evidence>
<dbReference type="AlphaFoldDB" id="A0A7D7ABI1"/>
<sequence>MVLNLKNTVNLIEYLTNELSLLINNNGNKIDSEVMRVSKILDSTLSHYNYIAKLDISNSID</sequence>
<protein>
    <recommendedName>
        <fullName evidence="3">Spo0E family sporulation regulatory protein-aspartic acid phosphatase</fullName>
    </recommendedName>
</protein>
<proteinExistence type="predicted"/>
<reference evidence="1 2" key="1">
    <citation type="submission" date="2020-07" db="EMBL/GenBank/DDBJ databases">
        <title>Electron transfer.</title>
        <authorList>
            <person name="Huang L."/>
            <person name="Liu X."/>
            <person name="Zhou S."/>
        </authorList>
    </citation>
    <scope>NUCLEOTIDE SEQUENCE [LARGE SCALE GENOMIC DNA]</scope>
    <source>
        <strain evidence="1 2">Lx1</strain>
    </source>
</reference>
<accession>A0A7D7ABI1</accession>
<evidence type="ECO:0000313" key="2">
    <source>
        <dbReference type="Proteomes" id="UP000512286"/>
    </source>
</evidence>